<dbReference type="InterPro" id="IPR036397">
    <property type="entry name" value="RNaseH_sf"/>
</dbReference>
<feature type="domain" description="Exonuclease" evidence="5">
    <location>
        <begin position="6"/>
        <end position="156"/>
    </location>
</feature>
<evidence type="ECO:0000256" key="4">
    <source>
        <dbReference type="ARBA" id="ARBA00022839"/>
    </source>
</evidence>
<name>A0A7J7IRD4_9RHOD</name>
<keyword evidence="2" id="KW-0540">Nuclease</keyword>
<dbReference type="InterPro" id="IPR012337">
    <property type="entry name" value="RNaseH-like_sf"/>
</dbReference>
<dbReference type="Proteomes" id="UP000530660">
    <property type="component" value="Unassembled WGS sequence"/>
</dbReference>
<dbReference type="GO" id="GO:0000175">
    <property type="term" value="F:3'-5'-RNA exonuclease activity"/>
    <property type="evidence" value="ECO:0007669"/>
    <property type="project" value="InterPro"/>
</dbReference>
<dbReference type="AlphaFoldDB" id="A0A7J7IRD4"/>
<organism evidence="6 7">
    <name type="scientific">Cyanidiococcus yangmingshanensis</name>
    <dbReference type="NCBI Taxonomy" id="2690220"/>
    <lineage>
        <taxon>Eukaryota</taxon>
        <taxon>Rhodophyta</taxon>
        <taxon>Bangiophyceae</taxon>
        <taxon>Cyanidiales</taxon>
        <taxon>Cyanidiaceae</taxon>
        <taxon>Cyanidiococcus</taxon>
    </lineage>
</organism>
<comment type="caution">
    <text evidence="6">The sequence shown here is derived from an EMBL/GenBank/DDBJ whole genome shotgun (WGS) entry which is preliminary data.</text>
</comment>
<reference evidence="6 7" key="1">
    <citation type="journal article" date="2020" name="J. Phycol.">
        <title>Comparative genome analysis reveals Cyanidiococcus gen. nov., a new extremophilic red algal genus sister to Cyanidioschyzon (Cyanidioschyzonaceae, Rhodophyta).</title>
        <authorList>
            <person name="Liu S.-L."/>
            <person name="Chiang Y.-R."/>
            <person name="Yoon H.S."/>
            <person name="Fu H.-Y."/>
        </authorList>
    </citation>
    <scope>NUCLEOTIDE SEQUENCE [LARGE SCALE GENOMIC DNA]</scope>
    <source>
        <strain evidence="6 7">THAL066</strain>
    </source>
</reference>
<dbReference type="PANTHER" id="PTHR11046:SF0">
    <property type="entry name" value="OLIGORIBONUCLEASE, MITOCHONDRIAL"/>
    <property type="match status" value="1"/>
</dbReference>
<evidence type="ECO:0000256" key="1">
    <source>
        <dbReference type="ARBA" id="ARBA00009921"/>
    </source>
</evidence>
<evidence type="ECO:0000259" key="5">
    <source>
        <dbReference type="SMART" id="SM00479"/>
    </source>
</evidence>
<dbReference type="PANTHER" id="PTHR11046">
    <property type="entry name" value="OLIGORIBONUCLEASE, MITOCHONDRIAL"/>
    <property type="match status" value="1"/>
</dbReference>
<dbReference type="CDD" id="cd06135">
    <property type="entry name" value="Orn"/>
    <property type="match status" value="1"/>
</dbReference>
<proteinExistence type="inferred from homology"/>
<evidence type="ECO:0000313" key="7">
    <source>
        <dbReference type="Proteomes" id="UP000530660"/>
    </source>
</evidence>
<protein>
    <submittedName>
        <fullName evidence="6">Oligoribonuclease, mitochondrial</fullName>
    </submittedName>
</protein>
<evidence type="ECO:0000256" key="3">
    <source>
        <dbReference type="ARBA" id="ARBA00022801"/>
    </source>
</evidence>
<dbReference type="Pfam" id="PF00929">
    <property type="entry name" value="RNase_T"/>
    <property type="match status" value="1"/>
</dbReference>
<dbReference type="EMBL" id="VWRR01000001">
    <property type="protein sequence ID" value="KAF6005269.1"/>
    <property type="molecule type" value="Genomic_DNA"/>
</dbReference>
<dbReference type="InterPro" id="IPR022894">
    <property type="entry name" value="Oligoribonuclease"/>
</dbReference>
<sequence>MVLVDPIVWIDCEMTGLDPERDVLLEIACIVTSGDLESVIVEGPSLVLRAPERVLSSVSDRVREMHQRSGLLEKIQRTQLTSLDAEAKILDFLRAVGVGSQIAPLAGNSVHVDRQFLARQMPRLESYLHYRILTSQLSKNCAGDGTQPYLLGHPRRSRGIVL</sequence>
<keyword evidence="3" id="KW-0378">Hydrolase</keyword>
<dbReference type="GO" id="GO:0003676">
    <property type="term" value="F:nucleic acid binding"/>
    <property type="evidence" value="ECO:0007669"/>
    <property type="project" value="InterPro"/>
</dbReference>
<dbReference type="SMART" id="SM00479">
    <property type="entry name" value="EXOIII"/>
    <property type="match status" value="1"/>
</dbReference>
<dbReference type="Gene3D" id="3.30.420.10">
    <property type="entry name" value="Ribonuclease H-like superfamily/Ribonuclease H"/>
    <property type="match status" value="1"/>
</dbReference>
<dbReference type="InterPro" id="IPR013520">
    <property type="entry name" value="Ribonucl_H"/>
</dbReference>
<gene>
    <name evidence="6" type="primary">REXO2</name>
    <name evidence="6" type="ORF">F1559_003741</name>
</gene>
<keyword evidence="4" id="KW-0269">Exonuclease</keyword>
<dbReference type="OrthoDB" id="270189at2759"/>
<dbReference type="SUPFAM" id="SSF53098">
    <property type="entry name" value="Ribonuclease H-like"/>
    <property type="match status" value="1"/>
</dbReference>
<evidence type="ECO:0000256" key="2">
    <source>
        <dbReference type="ARBA" id="ARBA00022722"/>
    </source>
</evidence>
<keyword evidence="7" id="KW-1185">Reference proteome</keyword>
<comment type="similarity">
    <text evidence="1">Belongs to the oligoribonuclease family.</text>
</comment>
<evidence type="ECO:0000313" key="6">
    <source>
        <dbReference type="EMBL" id="KAF6005269.1"/>
    </source>
</evidence>
<dbReference type="NCBIfam" id="NF003765">
    <property type="entry name" value="PRK05359.1"/>
    <property type="match status" value="1"/>
</dbReference>
<accession>A0A7J7IRD4</accession>